<dbReference type="Proteomes" id="UP001390339">
    <property type="component" value="Unassembled WGS sequence"/>
</dbReference>
<comment type="similarity">
    <text evidence="1">Belongs to the AB hydrolase superfamily. AB hydrolase 2 family.</text>
</comment>
<dbReference type="Pfam" id="PF02230">
    <property type="entry name" value="Abhydrolase_2"/>
    <property type="match status" value="1"/>
</dbReference>
<dbReference type="InterPro" id="IPR001375">
    <property type="entry name" value="Peptidase_S9_cat"/>
</dbReference>
<evidence type="ECO:0000256" key="1">
    <source>
        <dbReference type="ARBA" id="ARBA00006499"/>
    </source>
</evidence>
<dbReference type="InterPro" id="IPR029058">
    <property type="entry name" value="AB_hydrolase_fold"/>
</dbReference>
<proteinExistence type="inferred from homology"/>
<dbReference type="PANTHER" id="PTHR10655:SF63">
    <property type="entry name" value="PHOSPHOLIPASE_CARBOXYLESTERASE_THIOESTERASE DOMAIN-CONTAINING PROTEIN"/>
    <property type="match status" value="1"/>
</dbReference>
<organism evidence="4 5">
    <name type="scientific">Apiospora arundinis</name>
    <dbReference type="NCBI Taxonomy" id="335852"/>
    <lineage>
        <taxon>Eukaryota</taxon>
        <taxon>Fungi</taxon>
        <taxon>Dikarya</taxon>
        <taxon>Ascomycota</taxon>
        <taxon>Pezizomycotina</taxon>
        <taxon>Sordariomycetes</taxon>
        <taxon>Xylariomycetidae</taxon>
        <taxon>Amphisphaeriales</taxon>
        <taxon>Apiosporaceae</taxon>
        <taxon>Apiospora</taxon>
    </lineage>
</organism>
<name>A0ABR2IWS4_9PEZI</name>
<gene>
    <name evidence="4" type="ORF">PGQ11_007491</name>
</gene>
<dbReference type="EMBL" id="JAPCWZ010000004">
    <property type="protein sequence ID" value="KAK8868913.1"/>
    <property type="molecule type" value="Genomic_DNA"/>
</dbReference>
<evidence type="ECO:0000259" key="3">
    <source>
        <dbReference type="Pfam" id="PF02230"/>
    </source>
</evidence>
<keyword evidence="5" id="KW-1185">Reference proteome</keyword>
<reference evidence="4 5" key="1">
    <citation type="journal article" date="2024" name="IMA Fungus">
        <title>Apiospora arundinis, a panoply of carbohydrate-active enzymes and secondary metabolites.</title>
        <authorList>
            <person name="Sorensen T."/>
            <person name="Petersen C."/>
            <person name="Muurmann A.T."/>
            <person name="Christiansen J.V."/>
            <person name="Brundto M.L."/>
            <person name="Overgaard C.K."/>
            <person name="Boysen A.T."/>
            <person name="Wollenberg R.D."/>
            <person name="Larsen T.O."/>
            <person name="Sorensen J.L."/>
            <person name="Nielsen K.L."/>
            <person name="Sondergaard T.E."/>
        </authorList>
    </citation>
    <scope>NUCLEOTIDE SEQUENCE [LARGE SCALE GENOMIC DNA]</scope>
    <source>
        <strain evidence="4 5">AAU 773</strain>
    </source>
</reference>
<dbReference type="Pfam" id="PF00326">
    <property type="entry name" value="Peptidase_S9"/>
    <property type="match status" value="1"/>
</dbReference>
<accession>A0ABR2IWS4</accession>
<dbReference type="PANTHER" id="PTHR10655">
    <property type="entry name" value="LYSOPHOSPHOLIPASE-RELATED"/>
    <property type="match status" value="1"/>
</dbReference>
<evidence type="ECO:0000259" key="2">
    <source>
        <dbReference type="Pfam" id="PF00326"/>
    </source>
</evidence>
<dbReference type="InterPro" id="IPR003140">
    <property type="entry name" value="PLipase/COase/thioEstase"/>
</dbReference>
<feature type="domain" description="Peptidase S9 prolyl oligopeptidase catalytic" evidence="2">
    <location>
        <begin position="215"/>
        <end position="282"/>
    </location>
</feature>
<sequence>MSLEPKVFGPTGAHTHTVIFLHGRDSDCAEFADEFFESEASPEGGGGPGQNNPRTLRELFPTVRWVFPGAPVLRSARFDGVDMSQWFDMWSVEDPEARPEIQRDGLRRSIDRILSVIKHEEDPAAAGVPRSRIFLCGISQGFAAAVATLFAEGQGGFAGMIGLCSWMPFATLVEESFGGGEEKDALSLGHLQSLYTIQSSTETASEPVGGGVKVDSLRQVPMLITHSSDDDVVPVRNGRRLRDILRLHGFGVEWKEYPDGGHWVNEPQGVDDIAHFLRRYMNLC</sequence>
<evidence type="ECO:0000313" key="5">
    <source>
        <dbReference type="Proteomes" id="UP001390339"/>
    </source>
</evidence>
<comment type="caution">
    <text evidence="4">The sequence shown here is derived from an EMBL/GenBank/DDBJ whole genome shotgun (WGS) entry which is preliminary data.</text>
</comment>
<dbReference type="SUPFAM" id="SSF53474">
    <property type="entry name" value="alpha/beta-Hydrolases"/>
    <property type="match status" value="1"/>
</dbReference>
<feature type="domain" description="Phospholipase/carboxylesterase/thioesterase" evidence="3">
    <location>
        <begin position="59"/>
        <end position="200"/>
    </location>
</feature>
<evidence type="ECO:0000313" key="4">
    <source>
        <dbReference type="EMBL" id="KAK8868913.1"/>
    </source>
</evidence>
<protein>
    <submittedName>
        <fullName evidence="4">Lysophospholipase II</fullName>
    </submittedName>
</protein>
<dbReference type="Gene3D" id="3.40.50.1820">
    <property type="entry name" value="alpha/beta hydrolase"/>
    <property type="match status" value="1"/>
</dbReference>
<dbReference type="InterPro" id="IPR050565">
    <property type="entry name" value="LYPA1-2/EST-like"/>
</dbReference>